<feature type="non-terminal residue" evidence="1">
    <location>
        <position position="1"/>
    </location>
</feature>
<dbReference type="AlphaFoldDB" id="A0A0C9WHG8"/>
<gene>
    <name evidence="1" type="ORF">K443DRAFT_48283</name>
</gene>
<proteinExistence type="predicted"/>
<dbReference type="EMBL" id="KN839045">
    <property type="protein sequence ID" value="KIJ91169.1"/>
    <property type="molecule type" value="Genomic_DNA"/>
</dbReference>
<organism evidence="1 2">
    <name type="scientific">Laccaria amethystina LaAM-08-1</name>
    <dbReference type="NCBI Taxonomy" id="1095629"/>
    <lineage>
        <taxon>Eukaryota</taxon>
        <taxon>Fungi</taxon>
        <taxon>Dikarya</taxon>
        <taxon>Basidiomycota</taxon>
        <taxon>Agaricomycotina</taxon>
        <taxon>Agaricomycetes</taxon>
        <taxon>Agaricomycetidae</taxon>
        <taxon>Agaricales</taxon>
        <taxon>Agaricineae</taxon>
        <taxon>Hydnangiaceae</taxon>
        <taxon>Laccaria</taxon>
    </lineage>
</organism>
<dbReference type="OrthoDB" id="2959849at2759"/>
<name>A0A0C9WHG8_9AGAR</name>
<sequence>THEVAKKIACYVWDATGYRFNYKKRAKSRQDDAVATYSFYCAQLEGEATKQRLVDELGKRRVRMTMDWFPCEGWLIVTVDEANRDVASIRITHHRCHVPYTDISISEDVAQLIEEMKNLPASKVFTL</sequence>
<accession>A0A0C9WHG8</accession>
<evidence type="ECO:0000313" key="1">
    <source>
        <dbReference type="EMBL" id="KIJ91169.1"/>
    </source>
</evidence>
<evidence type="ECO:0000313" key="2">
    <source>
        <dbReference type="Proteomes" id="UP000054477"/>
    </source>
</evidence>
<reference evidence="2" key="2">
    <citation type="submission" date="2015-01" db="EMBL/GenBank/DDBJ databases">
        <title>Evolutionary Origins and Diversification of the Mycorrhizal Mutualists.</title>
        <authorList>
            <consortium name="DOE Joint Genome Institute"/>
            <consortium name="Mycorrhizal Genomics Consortium"/>
            <person name="Kohler A."/>
            <person name="Kuo A."/>
            <person name="Nagy L.G."/>
            <person name="Floudas D."/>
            <person name="Copeland A."/>
            <person name="Barry K.W."/>
            <person name="Cichocki N."/>
            <person name="Veneault-Fourrey C."/>
            <person name="LaButti K."/>
            <person name="Lindquist E.A."/>
            <person name="Lipzen A."/>
            <person name="Lundell T."/>
            <person name="Morin E."/>
            <person name="Murat C."/>
            <person name="Riley R."/>
            <person name="Ohm R."/>
            <person name="Sun H."/>
            <person name="Tunlid A."/>
            <person name="Henrissat B."/>
            <person name="Grigoriev I.V."/>
            <person name="Hibbett D.S."/>
            <person name="Martin F."/>
        </authorList>
    </citation>
    <scope>NUCLEOTIDE SEQUENCE [LARGE SCALE GENOMIC DNA]</scope>
    <source>
        <strain evidence="2">LaAM-08-1</strain>
    </source>
</reference>
<feature type="non-terminal residue" evidence="1">
    <location>
        <position position="127"/>
    </location>
</feature>
<reference evidence="1 2" key="1">
    <citation type="submission" date="2014-04" db="EMBL/GenBank/DDBJ databases">
        <authorList>
            <consortium name="DOE Joint Genome Institute"/>
            <person name="Kuo A."/>
            <person name="Kohler A."/>
            <person name="Nagy L.G."/>
            <person name="Floudas D."/>
            <person name="Copeland A."/>
            <person name="Barry K.W."/>
            <person name="Cichocki N."/>
            <person name="Veneault-Fourrey C."/>
            <person name="LaButti K."/>
            <person name="Lindquist E.A."/>
            <person name="Lipzen A."/>
            <person name="Lundell T."/>
            <person name="Morin E."/>
            <person name="Murat C."/>
            <person name="Sun H."/>
            <person name="Tunlid A."/>
            <person name="Henrissat B."/>
            <person name="Grigoriev I.V."/>
            <person name="Hibbett D.S."/>
            <person name="Martin F."/>
            <person name="Nordberg H.P."/>
            <person name="Cantor M.N."/>
            <person name="Hua S.X."/>
        </authorList>
    </citation>
    <scope>NUCLEOTIDE SEQUENCE [LARGE SCALE GENOMIC DNA]</scope>
    <source>
        <strain evidence="1 2">LaAM-08-1</strain>
    </source>
</reference>
<protein>
    <submittedName>
        <fullName evidence="1">Uncharacterized protein</fullName>
    </submittedName>
</protein>
<dbReference type="HOGENOM" id="CLU_112111_0_0_1"/>
<dbReference type="Proteomes" id="UP000054477">
    <property type="component" value="Unassembled WGS sequence"/>
</dbReference>
<keyword evidence="2" id="KW-1185">Reference proteome</keyword>